<dbReference type="PROSITE" id="PS50885">
    <property type="entry name" value="HAMP"/>
    <property type="match status" value="1"/>
</dbReference>
<sequence>MKNLKIAHKLGLAFGLVIILMIGAGFFSANTANELANLTAKLYRHPMAVSVAIRDIETNLVAIHRGMKDVAMAKSVPQMDAAFAKAEGYVEQVETAFKVLDERFLGDKAVIRESLELFRAWRPIRERVVKETRIQLENDALAITKGEGAAHIGKTRAALNALSTFAAGKAKQFNDNAKKASPDKAIGLVDKFYRHPFTVSDSTNKIRVGLLAIALTMKDIGTAPDLKTVQMLSSRVNAMEKEALSHFNMIHQRFLGNKSMVNEAQNLFVDWKKIRDKVIAMRSAQVSADPGRITREVGAPHLAKLNKKLSGVREFADKKGIGFNKMATARAAEADIWLVAIFSTITLLAILIAWLITKGITTGLRQGVSFVEQVAAGDLDATIELNQKDEIGQLAAAMQQMVTRLREIVGQINTAADSVSNGSIALTDAAQGMSERATQQAASVEETSSAMEQMVSNIQQNSENAQQTESIAQQASQDAKDGGDAVGEAVSAMKEIAEKISIIEEIARQTNLLALNAAIEAARAGEHGKGFAVVAAEVRKLAERSQAAAGEIGQLSASSVEVSEKAGIIINKLVPDIQKTAELVQAIAASSNEQNQGTGQINQSIQELDRVVQHNAGTSEEMAATASQLSSQAGDLQTSVGFFRMAELGQGVSSRPRAASTAVTTARATARSKPAAKPTAAKALPEPVTEVTSQPVGKGIDLDLDSDEDYRRF</sequence>
<gene>
    <name evidence="9" type="ORF">MAGMO_0199</name>
</gene>
<keyword evidence="6" id="KW-0472">Membrane</keyword>
<dbReference type="GO" id="GO:0007165">
    <property type="term" value="P:signal transduction"/>
    <property type="evidence" value="ECO:0007669"/>
    <property type="project" value="UniProtKB-KW"/>
</dbReference>
<dbReference type="AlphaFoldDB" id="A0A1S7LDD1"/>
<organism evidence="9">
    <name type="scientific">Magnetococcus massalia (strain MO-1)</name>
    <dbReference type="NCBI Taxonomy" id="451514"/>
    <lineage>
        <taxon>Bacteria</taxon>
        <taxon>Pseudomonadati</taxon>
        <taxon>Pseudomonadota</taxon>
        <taxon>Magnetococcia</taxon>
        <taxon>Magnetococcales</taxon>
        <taxon>Magnetococcaceae</taxon>
        <taxon>Magnetococcus</taxon>
    </lineage>
</organism>
<reference evidence="9" key="1">
    <citation type="submission" date="2015-04" db="EMBL/GenBank/DDBJ databases">
        <authorList>
            <person name="Syromyatnikov M.Y."/>
            <person name="Popov V.N."/>
        </authorList>
    </citation>
    <scope>NUCLEOTIDE SEQUENCE</scope>
    <source>
        <strain evidence="9">MO-1</strain>
    </source>
</reference>
<feature type="region of interest" description="Disordered" evidence="5">
    <location>
        <begin position="460"/>
        <end position="484"/>
    </location>
</feature>
<dbReference type="FunFam" id="1.10.287.950:FF:000001">
    <property type="entry name" value="Methyl-accepting chemotaxis sensory transducer"/>
    <property type="match status" value="1"/>
</dbReference>
<keyword evidence="6" id="KW-0812">Transmembrane</keyword>
<dbReference type="GO" id="GO:0006935">
    <property type="term" value="P:chemotaxis"/>
    <property type="evidence" value="ECO:0007669"/>
    <property type="project" value="UniProtKB-KW"/>
</dbReference>
<evidence type="ECO:0000259" key="8">
    <source>
        <dbReference type="PROSITE" id="PS50885"/>
    </source>
</evidence>
<dbReference type="SUPFAM" id="SSF58104">
    <property type="entry name" value="Methyl-accepting chemotaxis protein (MCP) signaling domain"/>
    <property type="match status" value="1"/>
</dbReference>
<dbReference type="InterPro" id="IPR024478">
    <property type="entry name" value="HlyB_4HB_MCP"/>
</dbReference>
<evidence type="ECO:0000256" key="4">
    <source>
        <dbReference type="PROSITE-ProRule" id="PRU00284"/>
    </source>
</evidence>
<dbReference type="GO" id="GO:0004888">
    <property type="term" value="F:transmembrane signaling receptor activity"/>
    <property type="evidence" value="ECO:0007669"/>
    <property type="project" value="TreeGrafter"/>
</dbReference>
<evidence type="ECO:0000256" key="5">
    <source>
        <dbReference type="SAM" id="MobiDB-lite"/>
    </source>
</evidence>
<feature type="domain" description="Methyl-accepting transducer" evidence="7">
    <location>
        <begin position="415"/>
        <end position="630"/>
    </location>
</feature>
<dbReference type="Pfam" id="PF00015">
    <property type="entry name" value="MCPsignal"/>
    <property type="match status" value="1"/>
</dbReference>
<dbReference type="SMART" id="SM00283">
    <property type="entry name" value="MA"/>
    <property type="match status" value="1"/>
</dbReference>
<keyword evidence="6" id="KW-1133">Transmembrane helix</keyword>
<feature type="compositionally biased region" description="Polar residues" evidence="5">
    <location>
        <begin position="460"/>
        <end position="477"/>
    </location>
</feature>
<dbReference type="PANTHER" id="PTHR43531">
    <property type="entry name" value="PROTEIN ICFG"/>
    <property type="match status" value="1"/>
</dbReference>
<dbReference type="Pfam" id="PF12729">
    <property type="entry name" value="4HB_MCP_1"/>
    <property type="match status" value="1"/>
</dbReference>
<dbReference type="Pfam" id="PF00672">
    <property type="entry name" value="HAMP"/>
    <property type="match status" value="1"/>
</dbReference>
<dbReference type="InterPro" id="IPR051310">
    <property type="entry name" value="MCP_chemotaxis"/>
</dbReference>
<proteinExistence type="inferred from homology"/>
<evidence type="ECO:0000256" key="1">
    <source>
        <dbReference type="ARBA" id="ARBA00004370"/>
    </source>
</evidence>
<evidence type="ECO:0000256" key="2">
    <source>
        <dbReference type="ARBA" id="ARBA00022500"/>
    </source>
</evidence>
<accession>A0A1S7LDD1</accession>
<feature type="transmembrane region" description="Helical" evidence="6">
    <location>
        <begin position="336"/>
        <end position="356"/>
    </location>
</feature>
<evidence type="ECO:0000313" key="9">
    <source>
        <dbReference type="EMBL" id="CRH04413.1"/>
    </source>
</evidence>
<feature type="region of interest" description="Disordered" evidence="5">
    <location>
        <begin position="656"/>
        <end position="713"/>
    </location>
</feature>
<name>A0A1S7LDD1_MAGMO</name>
<dbReference type="InterPro" id="IPR003660">
    <property type="entry name" value="HAMP_dom"/>
</dbReference>
<dbReference type="CDD" id="cd06225">
    <property type="entry name" value="HAMP"/>
    <property type="match status" value="1"/>
</dbReference>
<keyword evidence="4" id="KW-0807">Transducer</keyword>
<comment type="subcellular location">
    <subcellularLocation>
        <location evidence="1">Membrane</location>
    </subcellularLocation>
</comment>
<comment type="similarity">
    <text evidence="3">Belongs to the methyl-accepting chemotaxis (MCP) protein family.</text>
</comment>
<protein>
    <submittedName>
        <fullName evidence="9">Putative Methyl-accepting chemotaxis protein</fullName>
    </submittedName>
</protein>
<keyword evidence="2" id="KW-0145">Chemotaxis</keyword>
<feature type="domain" description="HAMP" evidence="8">
    <location>
        <begin position="358"/>
        <end position="410"/>
    </location>
</feature>
<evidence type="ECO:0000256" key="3">
    <source>
        <dbReference type="ARBA" id="ARBA00029447"/>
    </source>
</evidence>
<dbReference type="CDD" id="cd11386">
    <property type="entry name" value="MCP_signal"/>
    <property type="match status" value="1"/>
</dbReference>
<dbReference type="SMART" id="SM00304">
    <property type="entry name" value="HAMP"/>
    <property type="match status" value="1"/>
</dbReference>
<dbReference type="GO" id="GO:0005886">
    <property type="term" value="C:plasma membrane"/>
    <property type="evidence" value="ECO:0007669"/>
    <property type="project" value="TreeGrafter"/>
</dbReference>
<dbReference type="Gene3D" id="1.10.287.950">
    <property type="entry name" value="Methyl-accepting chemotaxis protein"/>
    <property type="match status" value="1"/>
</dbReference>
<dbReference type="PANTHER" id="PTHR43531:SF11">
    <property type="entry name" value="METHYL-ACCEPTING CHEMOTAXIS PROTEIN 3"/>
    <property type="match status" value="1"/>
</dbReference>
<dbReference type="PROSITE" id="PS50111">
    <property type="entry name" value="CHEMOTAXIS_TRANSDUC_2"/>
    <property type="match status" value="1"/>
</dbReference>
<evidence type="ECO:0000256" key="6">
    <source>
        <dbReference type="SAM" id="Phobius"/>
    </source>
</evidence>
<dbReference type="EMBL" id="LO017727">
    <property type="protein sequence ID" value="CRH04413.1"/>
    <property type="molecule type" value="Genomic_DNA"/>
</dbReference>
<dbReference type="InterPro" id="IPR004089">
    <property type="entry name" value="MCPsignal_dom"/>
</dbReference>
<feature type="compositionally biased region" description="Low complexity" evidence="5">
    <location>
        <begin position="656"/>
        <end position="683"/>
    </location>
</feature>
<feature type="compositionally biased region" description="Acidic residues" evidence="5">
    <location>
        <begin position="702"/>
        <end position="713"/>
    </location>
</feature>
<evidence type="ECO:0000259" key="7">
    <source>
        <dbReference type="PROSITE" id="PS50111"/>
    </source>
</evidence>